<dbReference type="PANTHER" id="PTHR24221:SF590">
    <property type="entry name" value="COMPONENT LINKED WITH THE ASSEMBLY OF CYTOCHROME' TRANSPORT TRANSMEMBRANE ATP-BINDING PROTEIN ABC TRANSPORTER CYDD-RELATED"/>
    <property type="match status" value="1"/>
</dbReference>
<dbReference type="PROSITE" id="PS50929">
    <property type="entry name" value="ABC_TM1F"/>
    <property type="match status" value="2"/>
</dbReference>
<evidence type="ECO:0000256" key="2">
    <source>
        <dbReference type="ARBA" id="ARBA00022692"/>
    </source>
</evidence>
<evidence type="ECO:0000256" key="1">
    <source>
        <dbReference type="ARBA" id="ARBA00004651"/>
    </source>
</evidence>
<comment type="caution">
    <text evidence="11">The sequence shown here is derived from an EMBL/GenBank/DDBJ whole genome shotgun (WGS) entry which is preliminary data.</text>
</comment>
<feature type="region of interest" description="Disordered" evidence="7">
    <location>
        <begin position="315"/>
        <end position="334"/>
    </location>
</feature>
<dbReference type="SUPFAM" id="SSF90123">
    <property type="entry name" value="ABC transporter transmembrane region"/>
    <property type="match status" value="2"/>
</dbReference>
<feature type="transmembrane region" description="Helical" evidence="8">
    <location>
        <begin position="825"/>
        <end position="847"/>
    </location>
</feature>
<keyword evidence="3" id="KW-0547">Nucleotide-binding</keyword>
<protein>
    <submittedName>
        <fullName evidence="11">Thiol reductant ABC exporter subunit CydD</fullName>
    </submittedName>
</protein>
<dbReference type="PANTHER" id="PTHR24221">
    <property type="entry name" value="ATP-BINDING CASSETTE SUB-FAMILY B"/>
    <property type="match status" value="1"/>
</dbReference>
<feature type="transmembrane region" description="Helical" evidence="8">
    <location>
        <begin position="600"/>
        <end position="624"/>
    </location>
</feature>
<dbReference type="PROSITE" id="PS50893">
    <property type="entry name" value="ABC_TRANSPORTER_2"/>
    <property type="match status" value="2"/>
</dbReference>
<evidence type="ECO:0000259" key="9">
    <source>
        <dbReference type="PROSITE" id="PS50893"/>
    </source>
</evidence>
<feature type="transmembrane region" description="Helical" evidence="8">
    <location>
        <begin position="630"/>
        <end position="650"/>
    </location>
</feature>
<dbReference type="CDD" id="cd18584">
    <property type="entry name" value="ABC_6TM_AarD_CydD"/>
    <property type="match status" value="1"/>
</dbReference>
<evidence type="ECO:0000256" key="8">
    <source>
        <dbReference type="SAM" id="Phobius"/>
    </source>
</evidence>
<dbReference type="Gene3D" id="1.20.1560.10">
    <property type="entry name" value="ABC transporter type 1, transmembrane domain"/>
    <property type="match status" value="2"/>
</dbReference>
<dbReference type="SUPFAM" id="SSF52540">
    <property type="entry name" value="P-loop containing nucleoside triphosphate hydrolases"/>
    <property type="match status" value="2"/>
</dbReference>
<evidence type="ECO:0000313" key="11">
    <source>
        <dbReference type="EMBL" id="GAA4542217.1"/>
    </source>
</evidence>
<organism evidence="11 12">
    <name type="scientific">Pseudonocardia xishanensis</name>
    <dbReference type="NCBI Taxonomy" id="630995"/>
    <lineage>
        <taxon>Bacteria</taxon>
        <taxon>Bacillati</taxon>
        <taxon>Actinomycetota</taxon>
        <taxon>Actinomycetes</taxon>
        <taxon>Pseudonocardiales</taxon>
        <taxon>Pseudonocardiaceae</taxon>
        <taxon>Pseudonocardia</taxon>
    </lineage>
</organism>
<evidence type="ECO:0000313" key="12">
    <source>
        <dbReference type="Proteomes" id="UP001501598"/>
    </source>
</evidence>
<name>A0ABP8RLT7_9PSEU</name>
<keyword evidence="5 8" id="KW-1133">Transmembrane helix</keyword>
<evidence type="ECO:0000256" key="5">
    <source>
        <dbReference type="ARBA" id="ARBA00022989"/>
    </source>
</evidence>
<evidence type="ECO:0000259" key="10">
    <source>
        <dbReference type="PROSITE" id="PS50929"/>
    </source>
</evidence>
<dbReference type="InterPro" id="IPR003439">
    <property type="entry name" value="ABC_transporter-like_ATP-bd"/>
</dbReference>
<dbReference type="RefSeq" id="WP_345414518.1">
    <property type="nucleotide sequence ID" value="NZ_BAABGT010000025.1"/>
</dbReference>
<feature type="domain" description="ABC transporter" evidence="9">
    <location>
        <begin position="917"/>
        <end position="1129"/>
    </location>
</feature>
<feature type="transmembrane region" description="Helical" evidence="8">
    <location>
        <begin position="61"/>
        <end position="82"/>
    </location>
</feature>
<feature type="transmembrane region" description="Helical" evidence="8">
    <location>
        <begin position="715"/>
        <end position="736"/>
    </location>
</feature>
<keyword evidence="2 8" id="KW-0812">Transmembrane</keyword>
<dbReference type="InterPro" id="IPR017871">
    <property type="entry name" value="ABC_transporter-like_CS"/>
</dbReference>
<feature type="transmembrane region" description="Helical" evidence="8">
    <location>
        <begin position="161"/>
        <end position="180"/>
    </location>
</feature>
<feature type="transmembrane region" description="Helical" evidence="8">
    <location>
        <begin position="853"/>
        <end position="875"/>
    </location>
</feature>
<sequence>MKPLDPRLLRQASAARRFVLLGLGVAVAAAALVMVQADLLSRVVAEGFLGGVRLDVLGPVLGLLLAAVAGRAGLAWIAEVAAHRASADVVRELRGRIVAHVLRLGPRREDLPPRGELATLTARGLDDLEGYFGRYLPALLVAAVVPAMLGVRILTADWVSAVIVGLTVPLVPVFAVLVGLHTERSTARQWRTLAVLGHHFLDLVAGLDVLVAFGRTRHQTSGLRTLAEAYRRATMRTLRVAFLSSLVLELVATLSVALVAVSIGLRLVDGSLDLGTGLLVLLLAPEVYLPLRAVGARFHDAAAGTAAAGTALDLLDTPAPESGRSGAPDPATHPVRLRGVRVDGRLAPLYLDLAPRTVVGITGPSGCGKSTLLDVLAGLRAPDGGTVAVGDTDLADVEPTWWRRRVAWVPQRPVLTGDTVRGAIALATPDADPEAVARAARLACLDVPLDTPLGEDGDGLSTGQRRRVALARAILADRPLLLLDEPTEGVDADTEAAIGASLEEIATGRTVLVVSHRSDVLGRCDRVVALSASDRTELPEECGGVSPPAGDGRPARASRGPDRPTRHPAAAAPSPRPSQPGPRRALAWVWQAARAQRSRLVLAVLLAAAALGSGVALTATSAWLISTAALQPPVLTLMVAIVAVRAFGLGKGVFRYAERLVSHDAALRVGSGLRVRIWGDLVRLGPAATARHRRGDLLTRLVADTDAPQDLLVRVLLPACAALLVGGAAVLIFLLLLPAAGLVLAAGLLVAGVGAPAVAAAAAHHSERRTAALRGEVASRTVALLDAAADLLVFGAADRHRRGLASIDDRLAAARRRAATATGAGTALAVLAIGATTVACTALGLVAFADGRIAGPVIAVLALTPLALAEVVAGLPEAAVRLLSIVPAAERLRDLETLEPAVVDPEHAPDAAPPVALDARGLALRWPGSDADAVSGLDLDLGAGQRIALVGPSGSGKSTAVAALLRTLSPRAGTLRADGTDVRALRGEQVREGIAWCGSWTHLFDGSLRANLALAAPDACDDELVDTLRRARLGDWFAGLPAGLDTPVGRHGGAVSGGERQRLGIARALLAERPILVLDEPTAHLDDATAAELATEILAATADRTALVVTHRPDQTPGLTRVEVGRELVGSGG</sequence>
<feature type="transmembrane region" description="Helical" evidence="8">
    <location>
        <begin position="271"/>
        <end position="289"/>
    </location>
</feature>
<dbReference type="Proteomes" id="UP001501598">
    <property type="component" value="Unassembled WGS sequence"/>
</dbReference>
<keyword evidence="6 8" id="KW-0472">Membrane</keyword>
<dbReference type="NCBIfam" id="TIGR02857">
    <property type="entry name" value="CydD"/>
    <property type="match status" value="1"/>
</dbReference>
<feature type="region of interest" description="Disordered" evidence="7">
    <location>
        <begin position="536"/>
        <end position="583"/>
    </location>
</feature>
<feature type="domain" description="ABC transporter" evidence="9">
    <location>
        <begin position="330"/>
        <end position="557"/>
    </location>
</feature>
<feature type="transmembrane region" description="Helical" evidence="8">
    <location>
        <begin position="742"/>
        <end position="763"/>
    </location>
</feature>
<comment type="subcellular location">
    <subcellularLocation>
        <location evidence="1">Cell membrane</location>
        <topology evidence="1">Multi-pass membrane protein</topology>
    </subcellularLocation>
</comment>
<dbReference type="EMBL" id="BAABGT010000025">
    <property type="protein sequence ID" value="GAA4542217.1"/>
    <property type="molecule type" value="Genomic_DNA"/>
</dbReference>
<dbReference type="Pfam" id="PF00664">
    <property type="entry name" value="ABC_membrane"/>
    <property type="match status" value="1"/>
</dbReference>
<dbReference type="InterPro" id="IPR027417">
    <property type="entry name" value="P-loop_NTPase"/>
</dbReference>
<dbReference type="InterPro" id="IPR039421">
    <property type="entry name" value="Type_1_exporter"/>
</dbReference>
<feature type="domain" description="ABC transmembrane type-1" evidence="10">
    <location>
        <begin position="20"/>
        <end position="303"/>
    </location>
</feature>
<feature type="domain" description="ABC transmembrane type-1" evidence="10">
    <location>
        <begin position="601"/>
        <end position="884"/>
    </location>
</feature>
<gene>
    <name evidence="11" type="primary">cydD</name>
    <name evidence="11" type="ORF">GCM10023175_17240</name>
</gene>
<evidence type="ECO:0000256" key="7">
    <source>
        <dbReference type="SAM" id="MobiDB-lite"/>
    </source>
</evidence>
<dbReference type="InterPro" id="IPR003593">
    <property type="entry name" value="AAA+_ATPase"/>
</dbReference>
<proteinExistence type="predicted"/>
<keyword evidence="4" id="KW-0067">ATP-binding</keyword>
<reference evidence="12" key="1">
    <citation type="journal article" date="2019" name="Int. J. Syst. Evol. Microbiol.">
        <title>The Global Catalogue of Microorganisms (GCM) 10K type strain sequencing project: providing services to taxonomists for standard genome sequencing and annotation.</title>
        <authorList>
            <consortium name="The Broad Institute Genomics Platform"/>
            <consortium name="The Broad Institute Genome Sequencing Center for Infectious Disease"/>
            <person name="Wu L."/>
            <person name="Ma J."/>
        </authorList>
    </citation>
    <scope>NUCLEOTIDE SEQUENCE [LARGE SCALE GENOMIC DNA]</scope>
    <source>
        <strain evidence="12">JCM 17906</strain>
    </source>
</reference>
<feature type="transmembrane region" description="Helical" evidence="8">
    <location>
        <begin position="135"/>
        <end position="155"/>
    </location>
</feature>
<evidence type="ECO:0000256" key="4">
    <source>
        <dbReference type="ARBA" id="ARBA00022840"/>
    </source>
</evidence>
<dbReference type="Pfam" id="PF00005">
    <property type="entry name" value="ABC_tran"/>
    <property type="match status" value="2"/>
</dbReference>
<dbReference type="InterPro" id="IPR014223">
    <property type="entry name" value="ABC_CydC/D"/>
</dbReference>
<dbReference type="InterPro" id="IPR036640">
    <property type="entry name" value="ABC1_TM_sf"/>
</dbReference>
<dbReference type="SMART" id="SM00382">
    <property type="entry name" value="AAA"/>
    <property type="match status" value="2"/>
</dbReference>
<dbReference type="PROSITE" id="PS00211">
    <property type="entry name" value="ABC_TRANSPORTER_1"/>
    <property type="match status" value="1"/>
</dbReference>
<dbReference type="CDD" id="cd03228">
    <property type="entry name" value="ABCC_MRP_Like"/>
    <property type="match status" value="1"/>
</dbReference>
<dbReference type="NCBIfam" id="TIGR02868">
    <property type="entry name" value="CydC"/>
    <property type="match status" value="1"/>
</dbReference>
<accession>A0ABP8RLT7</accession>
<keyword evidence="12" id="KW-1185">Reference proteome</keyword>
<dbReference type="InterPro" id="IPR014216">
    <property type="entry name" value="ABC_transptr_CydD"/>
</dbReference>
<dbReference type="Gene3D" id="3.40.50.300">
    <property type="entry name" value="P-loop containing nucleotide triphosphate hydrolases"/>
    <property type="match status" value="2"/>
</dbReference>
<feature type="transmembrane region" description="Helical" evidence="8">
    <location>
        <begin position="240"/>
        <end position="265"/>
    </location>
</feature>
<dbReference type="InterPro" id="IPR011527">
    <property type="entry name" value="ABC1_TM_dom"/>
</dbReference>
<evidence type="ECO:0000256" key="3">
    <source>
        <dbReference type="ARBA" id="ARBA00022741"/>
    </source>
</evidence>
<evidence type="ECO:0000256" key="6">
    <source>
        <dbReference type="ARBA" id="ARBA00023136"/>
    </source>
</evidence>